<dbReference type="Proteomes" id="UP000316621">
    <property type="component" value="Chromosome 6"/>
</dbReference>
<feature type="domain" description="DUF1664" evidence="2">
    <location>
        <begin position="135"/>
        <end position="236"/>
    </location>
</feature>
<dbReference type="EMBL" id="CM010720">
    <property type="protein sequence ID" value="RZC65796.1"/>
    <property type="molecule type" value="Genomic_DNA"/>
</dbReference>
<proteinExistence type="predicted"/>
<keyword evidence="4" id="KW-1185">Reference proteome</keyword>
<evidence type="ECO:0000313" key="4">
    <source>
        <dbReference type="Proteomes" id="UP000316621"/>
    </source>
</evidence>
<dbReference type="InterPro" id="IPR012458">
    <property type="entry name" value="DUF1664"/>
</dbReference>
<evidence type="ECO:0000313" key="3">
    <source>
        <dbReference type="EMBL" id="RZC65796.1"/>
    </source>
</evidence>
<name>A0A4Y7JYZ3_PAPSO</name>
<organism evidence="3 4">
    <name type="scientific">Papaver somniferum</name>
    <name type="common">Opium poppy</name>
    <dbReference type="NCBI Taxonomy" id="3469"/>
    <lineage>
        <taxon>Eukaryota</taxon>
        <taxon>Viridiplantae</taxon>
        <taxon>Streptophyta</taxon>
        <taxon>Embryophyta</taxon>
        <taxon>Tracheophyta</taxon>
        <taxon>Spermatophyta</taxon>
        <taxon>Magnoliopsida</taxon>
        <taxon>Ranunculales</taxon>
        <taxon>Papaveraceae</taxon>
        <taxon>Papaveroideae</taxon>
        <taxon>Papaver</taxon>
    </lineage>
</organism>
<sequence length="343" mass="37574">MAMQAGVSTSKALILVGAGLTGSVILRSGRLSDVIAQLQEVVKNVNEVEFVPGRYDAVLLASQACNYVRKLAEEIRELTLSRPVSIFNGNSDSSGGIASYLVPAAAIGAMGYCYMWWKARNFFSMLFKLFFSLFTQGLSFSDVMYVTKQNMASAVSSVSKQLEQVSGALAATKRHLSQKLEILDGKVEEQKEMSKLIMNEVTEVTSSLSQIGCDLDTIFKMVAGMEGKLELLENKQDVTNSGLWYLCQMADSSKNGLTPAGIQNIRGNLLPNRSVMSIEDKSPKGLQFFSEIDDVLQADNSKINSITQNDSKDMPIRADTVSKTRIHRTYPMGISLSRGMLDL</sequence>
<keyword evidence="1" id="KW-1133">Transmembrane helix</keyword>
<dbReference type="PANTHER" id="PTHR46667">
    <property type="entry name" value="OS05G0182700 PROTEIN"/>
    <property type="match status" value="1"/>
</dbReference>
<feature type="transmembrane region" description="Helical" evidence="1">
    <location>
        <begin position="129"/>
        <end position="147"/>
    </location>
</feature>
<evidence type="ECO:0000259" key="2">
    <source>
        <dbReference type="Pfam" id="PF07889"/>
    </source>
</evidence>
<feature type="transmembrane region" description="Helical" evidence="1">
    <location>
        <begin position="12"/>
        <end position="29"/>
    </location>
</feature>
<evidence type="ECO:0000256" key="1">
    <source>
        <dbReference type="SAM" id="Phobius"/>
    </source>
</evidence>
<dbReference type="OMA" id="GGISWVQ"/>
<keyword evidence="1" id="KW-0812">Transmembrane</keyword>
<accession>A0A4Y7JYZ3</accession>
<dbReference type="PANTHER" id="PTHR46667:SF1">
    <property type="entry name" value="OS09G0482740 PROTEIN"/>
    <property type="match status" value="1"/>
</dbReference>
<reference evidence="3 4" key="1">
    <citation type="journal article" date="2018" name="Science">
        <title>The opium poppy genome and morphinan production.</title>
        <authorList>
            <person name="Guo L."/>
            <person name="Winzer T."/>
            <person name="Yang X."/>
            <person name="Li Y."/>
            <person name="Ning Z."/>
            <person name="He Z."/>
            <person name="Teodor R."/>
            <person name="Lu Y."/>
            <person name="Bowser T.A."/>
            <person name="Graham I.A."/>
            <person name="Ye K."/>
        </authorList>
    </citation>
    <scope>NUCLEOTIDE SEQUENCE [LARGE SCALE GENOMIC DNA]</scope>
    <source>
        <strain evidence="4">cv. HN1</strain>
        <tissue evidence="3">Leaves</tissue>
    </source>
</reference>
<keyword evidence="1" id="KW-0472">Membrane</keyword>
<dbReference type="AlphaFoldDB" id="A0A4Y7JYZ3"/>
<gene>
    <name evidence="3" type="ORF">C5167_009484</name>
</gene>
<dbReference type="Pfam" id="PF07889">
    <property type="entry name" value="DUF1664"/>
    <property type="match status" value="1"/>
</dbReference>
<protein>
    <recommendedName>
        <fullName evidence="2">DUF1664 domain-containing protein</fullName>
    </recommendedName>
</protein>
<feature type="transmembrane region" description="Helical" evidence="1">
    <location>
        <begin position="97"/>
        <end position="117"/>
    </location>
</feature>
<dbReference type="Gramene" id="RZC65796">
    <property type="protein sequence ID" value="RZC65796"/>
    <property type="gene ID" value="C5167_009484"/>
</dbReference>